<gene>
    <name evidence="1" type="ORF">ENJ12_08440</name>
</gene>
<accession>A0A831RW26</accession>
<dbReference type="AlphaFoldDB" id="A0A831RW26"/>
<proteinExistence type="predicted"/>
<evidence type="ECO:0000313" key="1">
    <source>
        <dbReference type="EMBL" id="HEC06864.1"/>
    </source>
</evidence>
<dbReference type="SUPFAM" id="SSF56112">
    <property type="entry name" value="Protein kinase-like (PK-like)"/>
    <property type="match status" value="1"/>
</dbReference>
<organism evidence="1">
    <name type="scientific">Thiolapillus brandeum</name>
    <dbReference type="NCBI Taxonomy" id="1076588"/>
    <lineage>
        <taxon>Bacteria</taxon>
        <taxon>Pseudomonadati</taxon>
        <taxon>Pseudomonadota</taxon>
        <taxon>Gammaproteobacteria</taxon>
        <taxon>Chromatiales</taxon>
        <taxon>Sedimenticolaceae</taxon>
        <taxon>Thiolapillus</taxon>
    </lineage>
</organism>
<comment type="caution">
    <text evidence="1">The sequence shown here is derived from an EMBL/GenBank/DDBJ whole genome shotgun (WGS) entry which is preliminary data.</text>
</comment>
<protein>
    <submittedName>
        <fullName evidence="1">Toluene tolerance protein</fullName>
    </submittedName>
</protein>
<reference evidence="1" key="1">
    <citation type="journal article" date="2020" name="mSystems">
        <title>Genome- and Community-Level Interaction Insights into Carbon Utilization and Element Cycling Functions of Hydrothermarchaeota in Hydrothermal Sediment.</title>
        <authorList>
            <person name="Zhou Z."/>
            <person name="Liu Y."/>
            <person name="Xu W."/>
            <person name="Pan J."/>
            <person name="Luo Z.H."/>
            <person name="Li M."/>
        </authorList>
    </citation>
    <scope>NUCLEOTIDE SEQUENCE [LARGE SCALE GENOMIC DNA]</scope>
    <source>
        <strain evidence="1">HyVt-458</strain>
    </source>
</reference>
<name>A0A831RW26_9GAMM</name>
<dbReference type="EMBL" id="DRLF01000294">
    <property type="protein sequence ID" value="HEC06864.1"/>
    <property type="molecule type" value="Genomic_DNA"/>
</dbReference>
<dbReference type="Proteomes" id="UP000886339">
    <property type="component" value="Unassembled WGS sequence"/>
</dbReference>
<dbReference type="InterPro" id="IPR011009">
    <property type="entry name" value="Kinase-like_dom_sf"/>
</dbReference>
<sequence length="226" mass="26002">MFSRSMSLARYRQLTADAKVLEAQSFGVKVWLLPDGRIMKLFRLKGFFSSGRLYPYNLRFARNARRLQARGVAAPKIREVFYCGEIRRHGVIYDLLEGESFHDMFAAGADDDLYVTLAGFLAELHRKGIYFRSVHPGNVLLRPDGSMGLIDVQDARFWPWPLNAVSRARNFRHLFNSDDQSLEMRAFGFERFVGLYLNAVDGSPSYKQRLKSKIMAYDNAWEQTGP</sequence>